<dbReference type="OrthoDB" id="5429467at2759"/>
<sequence length="417" mass="45107">MSFLLTISHRAKNEQDQEFDFGFADFGFGDAAEPSAQTQVIQDSNSQLQFLPVAPAPAPAPVSAPAILVQANDETASADDWENPNPSHRFSPYGPFNFSPIIPQGTSSHPESVKRRKIIGKKLGLAAGLFRAKESGRSRKRHRKDAIKKTKAYEKADSAEKERLLAEADKTSARELEATIAACIEAWNKLSPEAKQELMAVKPAPDAEVVAAPQIVEAEVVRPIVVRTGATNVPRTAAVGGPRVVPVDLKTGSRGPQLWLPVDMRDVDSGLIASARAKAMPFASVTAGRKRSAAEMGSTAPISPSRVVACADEIPVEAPLPRKRKCDAETVESQTPGRSCRPHKAPKLSEKRAANAIRYIMRSMAGKAGATGTVIPPGPLEQLRDQDLNAEAEWDAAQFMKHPTFKKWAQARKNKKH</sequence>
<evidence type="ECO:0000313" key="3">
    <source>
        <dbReference type="EMBL" id="KAF3212037.1"/>
    </source>
</evidence>
<protein>
    <submittedName>
        <fullName evidence="2">Uncharacterized protein</fullName>
    </submittedName>
</protein>
<evidence type="ECO:0000313" key="2">
    <source>
        <dbReference type="EMBL" id="KAF3202073.1"/>
    </source>
</evidence>
<organism evidence="2 4">
    <name type="scientific">Orbilia oligospora</name>
    <name type="common">Nematode-trapping fungus</name>
    <name type="synonym">Arthrobotrys oligospora</name>
    <dbReference type="NCBI Taxonomy" id="2813651"/>
    <lineage>
        <taxon>Eukaryota</taxon>
        <taxon>Fungi</taxon>
        <taxon>Dikarya</taxon>
        <taxon>Ascomycota</taxon>
        <taxon>Pezizomycotina</taxon>
        <taxon>Orbiliomycetes</taxon>
        <taxon>Orbiliales</taxon>
        <taxon>Orbiliaceae</taxon>
        <taxon>Orbilia</taxon>
    </lineage>
</organism>
<dbReference type="EMBL" id="WIWT01000031">
    <property type="protein sequence ID" value="KAF3212037.1"/>
    <property type="molecule type" value="Genomic_DNA"/>
</dbReference>
<evidence type="ECO:0000313" key="4">
    <source>
        <dbReference type="Proteomes" id="UP000483672"/>
    </source>
</evidence>
<reference evidence="2 4" key="1">
    <citation type="submission" date="2019-06" db="EMBL/GenBank/DDBJ databases">
        <authorList>
            <person name="Palmer J.M."/>
        </authorList>
    </citation>
    <scope>NUCLEOTIDE SEQUENCE [LARGE SCALE GENOMIC DNA]</scope>
    <source>
        <strain evidence="2 4">TWF191</strain>
        <strain evidence="3">TWF679</strain>
    </source>
</reference>
<dbReference type="AlphaFoldDB" id="A0A7C8UA14"/>
<accession>A0A7C8UA14</accession>
<name>A0A7C8UA14_ORBOL</name>
<proteinExistence type="predicted"/>
<feature type="region of interest" description="Disordered" evidence="1">
    <location>
        <begin position="325"/>
        <end position="348"/>
    </location>
</feature>
<comment type="caution">
    <text evidence="2">The sequence shown here is derived from an EMBL/GenBank/DDBJ whole genome shotgun (WGS) entry which is preliminary data.</text>
</comment>
<dbReference type="EMBL" id="WIPF01000172">
    <property type="protein sequence ID" value="KAF3202073.1"/>
    <property type="molecule type" value="Genomic_DNA"/>
</dbReference>
<dbReference type="Proteomes" id="UP000483672">
    <property type="component" value="Unassembled WGS sequence"/>
</dbReference>
<feature type="region of interest" description="Disordered" evidence="1">
    <location>
        <begin position="134"/>
        <end position="153"/>
    </location>
</feature>
<dbReference type="Proteomes" id="UP000614610">
    <property type="component" value="Unassembled WGS sequence"/>
</dbReference>
<evidence type="ECO:0000256" key="1">
    <source>
        <dbReference type="SAM" id="MobiDB-lite"/>
    </source>
</evidence>
<gene>
    <name evidence="2" type="ORF">TWF191_003177</name>
    <name evidence="3" type="ORF">TWF679_006161</name>
</gene>